<evidence type="ECO:0000256" key="6">
    <source>
        <dbReference type="SAM" id="Phobius"/>
    </source>
</evidence>
<organism evidence="7 8">
    <name type="scientific">Goekera deserti</name>
    <dbReference type="NCBI Taxonomy" id="2497753"/>
    <lineage>
        <taxon>Bacteria</taxon>
        <taxon>Bacillati</taxon>
        <taxon>Actinomycetota</taxon>
        <taxon>Actinomycetes</taxon>
        <taxon>Geodermatophilales</taxon>
        <taxon>Geodermatophilaceae</taxon>
        <taxon>Goekera</taxon>
    </lineage>
</organism>
<keyword evidence="5 6" id="KW-0472">Membrane</keyword>
<dbReference type="InterPro" id="IPR003339">
    <property type="entry name" value="ABC/ECF_trnsptr_transmembrane"/>
</dbReference>
<gene>
    <name evidence="7" type="ORF">G1H19_14355</name>
</gene>
<evidence type="ECO:0000256" key="1">
    <source>
        <dbReference type="ARBA" id="ARBA00004141"/>
    </source>
</evidence>
<feature type="transmembrane region" description="Helical" evidence="6">
    <location>
        <begin position="218"/>
        <end position="241"/>
    </location>
</feature>
<evidence type="ECO:0000256" key="2">
    <source>
        <dbReference type="ARBA" id="ARBA00022475"/>
    </source>
</evidence>
<evidence type="ECO:0000256" key="3">
    <source>
        <dbReference type="ARBA" id="ARBA00022692"/>
    </source>
</evidence>
<accession>A0A7K3WFI3</accession>
<keyword evidence="2" id="KW-1003">Cell membrane</keyword>
<protein>
    <submittedName>
        <fullName evidence="7">Energy-coupling factor transporter transmembrane protein EcfT</fullName>
    </submittedName>
</protein>
<comment type="subcellular location">
    <subcellularLocation>
        <location evidence="1">Membrane</location>
        <topology evidence="1">Multi-pass membrane protein</topology>
    </subcellularLocation>
</comment>
<feature type="transmembrane region" description="Helical" evidence="6">
    <location>
        <begin position="20"/>
        <end position="47"/>
    </location>
</feature>
<proteinExistence type="predicted"/>
<dbReference type="AlphaFoldDB" id="A0A7K3WFI3"/>
<dbReference type="PANTHER" id="PTHR34857:SF2">
    <property type="entry name" value="SLL0384 PROTEIN"/>
    <property type="match status" value="1"/>
</dbReference>
<dbReference type="GO" id="GO:0005886">
    <property type="term" value="C:plasma membrane"/>
    <property type="evidence" value="ECO:0007669"/>
    <property type="project" value="UniProtKB-ARBA"/>
</dbReference>
<dbReference type="Pfam" id="PF02361">
    <property type="entry name" value="CbiQ"/>
    <property type="match status" value="1"/>
</dbReference>
<dbReference type="Proteomes" id="UP000470470">
    <property type="component" value="Unassembled WGS sequence"/>
</dbReference>
<evidence type="ECO:0000256" key="5">
    <source>
        <dbReference type="ARBA" id="ARBA00023136"/>
    </source>
</evidence>
<dbReference type="EMBL" id="JAAGWK010000021">
    <property type="protein sequence ID" value="NEL55177.1"/>
    <property type="molecule type" value="Genomic_DNA"/>
</dbReference>
<comment type="caution">
    <text evidence="7">The sequence shown here is derived from an EMBL/GenBank/DDBJ whole genome shotgun (WGS) entry which is preliminary data.</text>
</comment>
<keyword evidence="3 6" id="KW-0812">Transmembrane</keyword>
<evidence type="ECO:0000313" key="8">
    <source>
        <dbReference type="Proteomes" id="UP000470470"/>
    </source>
</evidence>
<feature type="transmembrane region" description="Helical" evidence="6">
    <location>
        <begin position="59"/>
        <end position="80"/>
    </location>
</feature>
<evidence type="ECO:0000313" key="7">
    <source>
        <dbReference type="EMBL" id="NEL55177.1"/>
    </source>
</evidence>
<dbReference type="PANTHER" id="PTHR34857">
    <property type="entry name" value="SLL0384 PROTEIN"/>
    <property type="match status" value="1"/>
</dbReference>
<sequence length="248" mass="25629">MGPTPDVPLSRVNPVAQLAAIVAVTVVLLTSLDVVTPAVVLAAELCLLPAAGLTSPRALWLRTWPLLFGAVMVGVVNVVLSRDAALVTGLGLALRVVALALPGVLLVAATDPVRLADALTVHWRLSTRFAYGALAALRLAPLLVVELESVRLARRTRGVDAGRNPVAHARLLAGIGFLLLVSAVRRGTRLATAMDARGFDSGIPRTNARGSTLHARDAVFVAGTVAVCALAVTTSVLTGAWDPIFVGG</sequence>
<name>A0A7K3WFI3_9ACTN</name>
<dbReference type="CDD" id="cd16914">
    <property type="entry name" value="EcfT"/>
    <property type="match status" value="1"/>
</dbReference>
<keyword evidence="8" id="KW-1185">Reference proteome</keyword>
<feature type="transmembrane region" description="Helical" evidence="6">
    <location>
        <begin position="86"/>
        <end position="108"/>
    </location>
</feature>
<keyword evidence="4 6" id="KW-1133">Transmembrane helix</keyword>
<evidence type="ECO:0000256" key="4">
    <source>
        <dbReference type="ARBA" id="ARBA00022989"/>
    </source>
</evidence>
<reference evidence="7 8" key="1">
    <citation type="submission" date="2020-02" db="EMBL/GenBank/DDBJ databases">
        <title>The whole genome sequence of CPCC 205119.</title>
        <authorList>
            <person name="Jiang Z."/>
        </authorList>
    </citation>
    <scope>NUCLEOTIDE SEQUENCE [LARGE SCALE GENOMIC DNA]</scope>
    <source>
        <strain evidence="7 8">CPCC 205119</strain>
    </source>
</reference>
<dbReference type="InterPro" id="IPR051611">
    <property type="entry name" value="ECF_transporter_component"/>
</dbReference>
<feature type="transmembrane region" description="Helical" evidence="6">
    <location>
        <begin position="167"/>
        <end position="184"/>
    </location>
</feature>